<dbReference type="PANTHER" id="PTHR31969">
    <property type="entry name" value="GEM-LIKE PROTEIN 2"/>
    <property type="match status" value="1"/>
</dbReference>
<sequence length="894" mass="97810">MKNSNDSNAVGISAISESSTPEQVSLYIHCTLFGKVKSLTNWVSKFTSKADNLAQGIRDHVNLGPKITETVKSKISLGTRILQAGGIQRVFRQSFSFRKGEKLLKAFQCYLSTTEGPIAGLLFVSNQKIAFISDRPLTIISSDGEVIKVPYKVLIPLRKIKSTNQIEQMGSQSKRFMQIVTVDNFEFWFMGFLCYQSCVKYLKSAVGQFNKLSMASRLRDPGFLRGASSTISFKDALSGVAASSPSSFPDLKLSSHRGLPALIISDEELSALAAPFDFALVGKFPGNRPSIDAIRKFFFNLKLNGEVSVTVLNPRNVLIKLVNDFDYCRIFAHRSYFVNNCYMKVVKWSPNLDVEVDSPIVPIWISFPHLRPHLFSACILSGLGSLFGRTLKSDTATAFGSRPSVARILVELDVTKKFPDKIWVGSPNSGYVQSVVFDDIPHFCTHCSSLGHLIENCKILHPNINSIPPPVPSALPGVDLVDAQVAAPSIVLNEELAVCVGSFSMNPGSEGDPGVGEETAGECLDISGSGVGLVEPLLMNCLVEQSSCPLLGDVVPAVAVLADPHVEVVEPNSVQPVLPPVLLEGQADIINIPISVISNAELKPHSEDFGVHINDDMYSFMVGCVVDQAVFNGGGKKGKTYKLPPKCHVLAPHIPTIRSSRRSGSSLEKKLYQRMMNSSQEHAIGIPFRSVGGKPSLHEPIVAYSRTTQYGTSQLKQKGAESIIGLVNRFKRKADNLAQGIRDHVSLGPGVSETVKAKLKLGTRILQAGGIERVFKKSFSIGEGERLVKAFQCHLSTTVGPIPGLLFISTEKIAFLSDRSLVIRSPRGNIVLIPLRRIKGVNPSENANKPNQKYIHIATIDNFEFWFMGFVSYQRSFKNLQRAIFSKSQISFLQ</sequence>
<evidence type="ECO:0000259" key="2">
    <source>
        <dbReference type="SMART" id="SM00568"/>
    </source>
</evidence>
<evidence type="ECO:0000313" key="4">
    <source>
        <dbReference type="Proteomes" id="UP001552299"/>
    </source>
</evidence>
<evidence type="ECO:0000256" key="1">
    <source>
        <dbReference type="ARBA" id="ARBA00009414"/>
    </source>
</evidence>
<dbReference type="Proteomes" id="UP001552299">
    <property type="component" value="Unassembled WGS sequence"/>
</dbReference>
<organism evidence="3 4">
    <name type="scientific">Dendrobium thyrsiflorum</name>
    <name type="common">Pinecone-like raceme dendrobium</name>
    <name type="synonym">Orchid</name>
    <dbReference type="NCBI Taxonomy" id="117978"/>
    <lineage>
        <taxon>Eukaryota</taxon>
        <taxon>Viridiplantae</taxon>
        <taxon>Streptophyta</taxon>
        <taxon>Embryophyta</taxon>
        <taxon>Tracheophyta</taxon>
        <taxon>Spermatophyta</taxon>
        <taxon>Magnoliopsida</taxon>
        <taxon>Liliopsida</taxon>
        <taxon>Asparagales</taxon>
        <taxon>Orchidaceae</taxon>
        <taxon>Epidendroideae</taxon>
        <taxon>Malaxideae</taxon>
        <taxon>Dendrobiinae</taxon>
        <taxon>Dendrobium</taxon>
    </lineage>
</organism>
<feature type="domain" description="GRAM" evidence="2">
    <location>
        <begin position="89"/>
        <end position="167"/>
    </location>
</feature>
<dbReference type="InterPro" id="IPR037848">
    <property type="entry name" value="GEM-like"/>
</dbReference>
<dbReference type="InterPro" id="IPR004182">
    <property type="entry name" value="GRAM"/>
</dbReference>
<feature type="domain" description="GRAM" evidence="2">
    <location>
        <begin position="773"/>
        <end position="845"/>
    </location>
</feature>
<gene>
    <name evidence="3" type="ORF">M5K25_010427</name>
</gene>
<comment type="similarity">
    <text evidence="1">Belongs to the GEM family.</text>
</comment>
<dbReference type="Pfam" id="PF14111">
    <property type="entry name" value="DUF4283"/>
    <property type="match status" value="1"/>
</dbReference>
<accession>A0ABD0V0E7</accession>
<comment type="caution">
    <text evidence="3">The sequence shown here is derived from an EMBL/GenBank/DDBJ whole genome shotgun (WGS) entry which is preliminary data.</text>
</comment>
<protein>
    <recommendedName>
        <fullName evidence="2">GRAM domain-containing protein</fullName>
    </recommendedName>
</protein>
<dbReference type="SMART" id="SM00568">
    <property type="entry name" value="GRAM"/>
    <property type="match status" value="2"/>
</dbReference>
<evidence type="ECO:0000313" key="3">
    <source>
        <dbReference type="EMBL" id="KAL0918420.1"/>
    </source>
</evidence>
<dbReference type="AlphaFoldDB" id="A0ABD0V0E7"/>
<reference evidence="3 4" key="1">
    <citation type="journal article" date="2024" name="Plant Biotechnol. J.">
        <title>Dendrobium thyrsiflorum genome and its molecular insights into genes involved in important horticultural traits.</title>
        <authorList>
            <person name="Chen B."/>
            <person name="Wang J.Y."/>
            <person name="Zheng P.J."/>
            <person name="Li K.L."/>
            <person name="Liang Y.M."/>
            <person name="Chen X.F."/>
            <person name="Zhang C."/>
            <person name="Zhao X."/>
            <person name="He X."/>
            <person name="Zhang G.Q."/>
            <person name="Liu Z.J."/>
            <person name="Xu Q."/>
        </authorList>
    </citation>
    <scope>NUCLEOTIDE SEQUENCE [LARGE SCALE GENOMIC DNA]</scope>
    <source>
        <strain evidence="3">GZMU011</strain>
    </source>
</reference>
<dbReference type="InterPro" id="IPR025558">
    <property type="entry name" value="DUF4283"/>
</dbReference>
<dbReference type="Pfam" id="PF02893">
    <property type="entry name" value="GRAM"/>
    <property type="match status" value="2"/>
</dbReference>
<dbReference type="InterPro" id="IPR011993">
    <property type="entry name" value="PH-like_dom_sf"/>
</dbReference>
<proteinExistence type="inferred from homology"/>
<dbReference type="EMBL" id="JANQDX010000009">
    <property type="protein sequence ID" value="KAL0918420.1"/>
    <property type="molecule type" value="Genomic_DNA"/>
</dbReference>
<dbReference type="Gene3D" id="2.30.29.30">
    <property type="entry name" value="Pleckstrin-homology domain (PH domain)/Phosphotyrosine-binding domain (PTB)"/>
    <property type="match status" value="2"/>
</dbReference>
<name>A0ABD0V0E7_DENTH</name>
<keyword evidence="4" id="KW-1185">Reference proteome</keyword>